<organism evidence="5 7">
    <name type="scientific">Archangium gephyra</name>
    <dbReference type="NCBI Taxonomy" id="48"/>
    <lineage>
        <taxon>Bacteria</taxon>
        <taxon>Pseudomonadati</taxon>
        <taxon>Myxococcota</taxon>
        <taxon>Myxococcia</taxon>
        <taxon>Myxococcales</taxon>
        <taxon>Cystobacterineae</taxon>
        <taxon>Archangiaceae</taxon>
        <taxon>Archangium</taxon>
    </lineage>
</organism>
<dbReference type="InterPro" id="IPR057326">
    <property type="entry name" value="KR_dom"/>
</dbReference>
<name>A0AAC8TH32_9BACT</name>
<dbReference type="PRINTS" id="PR00080">
    <property type="entry name" value="SDRFAMILY"/>
</dbReference>
<dbReference type="SUPFAM" id="SSF51735">
    <property type="entry name" value="NAD(P)-binding Rossmann-fold domains"/>
    <property type="match status" value="1"/>
</dbReference>
<evidence type="ECO:0000259" key="4">
    <source>
        <dbReference type="SMART" id="SM00822"/>
    </source>
</evidence>
<dbReference type="GO" id="GO:0016491">
    <property type="term" value="F:oxidoreductase activity"/>
    <property type="evidence" value="ECO:0007669"/>
    <property type="project" value="UniProtKB-KW"/>
</dbReference>
<dbReference type="Proteomes" id="UP000035579">
    <property type="component" value="Chromosome"/>
</dbReference>
<dbReference type="PANTHER" id="PTHR44196">
    <property type="entry name" value="DEHYDROGENASE/REDUCTASE SDR FAMILY MEMBER 7B"/>
    <property type="match status" value="1"/>
</dbReference>
<dbReference type="Gene3D" id="3.40.50.720">
    <property type="entry name" value="NAD(P)-binding Rossmann-like Domain"/>
    <property type="match status" value="1"/>
</dbReference>
<accession>A0AAC8TH32</accession>
<dbReference type="RefSeq" id="WP_047858971.1">
    <property type="nucleotide sequence ID" value="NZ_CP011509.1"/>
</dbReference>
<sequence>MDNKVVVITGASSGIGAALAELAGKKGWKVVLAARREPELRQVAARVGAEALPVVADVSRREDVQRILDAALARFGQVDVWVNNAGRGISKLVSQLTDEDFDEMMRVNVKSALYGIQAVLPHFQSRGRGHIINVSSMLGRVPYVPVRSAYNAAKHALNALTANLRQELRERYPDIHVTTFLPGVVATDFGVNALGGGMDSRKIPGAQSVEETAGVLLDVIERPRPDVYSRPEYRQQVIAYYASEDLAIPEGGAPPGTRRP</sequence>
<dbReference type="SMART" id="SM00822">
    <property type="entry name" value="PKS_KR"/>
    <property type="match status" value="1"/>
</dbReference>
<dbReference type="InterPro" id="IPR002347">
    <property type="entry name" value="SDR_fam"/>
</dbReference>
<dbReference type="Proteomes" id="UP000256345">
    <property type="component" value="Unassembled WGS sequence"/>
</dbReference>
<protein>
    <submittedName>
        <fullName evidence="5">3-oxoacyl-[acyl-carrier protein] reductase</fullName>
    </submittedName>
    <submittedName>
        <fullName evidence="6">NADP-dependent 3-hydroxy acid dehydrogenase YdfG</fullName>
    </submittedName>
</protein>
<dbReference type="GO" id="GO:0016020">
    <property type="term" value="C:membrane"/>
    <property type="evidence" value="ECO:0007669"/>
    <property type="project" value="TreeGrafter"/>
</dbReference>
<dbReference type="Pfam" id="PF00106">
    <property type="entry name" value="adh_short"/>
    <property type="match status" value="1"/>
</dbReference>
<dbReference type="EMBL" id="QUMU01000002">
    <property type="protein sequence ID" value="REG36113.1"/>
    <property type="molecule type" value="Genomic_DNA"/>
</dbReference>
<comment type="similarity">
    <text evidence="1 3">Belongs to the short-chain dehydrogenases/reductases (SDR) family.</text>
</comment>
<gene>
    <name evidence="5" type="ORF">AA314_07056</name>
    <name evidence="6" type="ORF">ATI61_102487</name>
</gene>
<dbReference type="EMBL" id="CP011509">
    <property type="protein sequence ID" value="AKJ05430.1"/>
    <property type="molecule type" value="Genomic_DNA"/>
</dbReference>
<keyword evidence="8" id="KW-1185">Reference proteome</keyword>
<dbReference type="FunFam" id="3.40.50.720:FF:000084">
    <property type="entry name" value="Short-chain dehydrogenase reductase"/>
    <property type="match status" value="1"/>
</dbReference>
<feature type="domain" description="Ketoreductase" evidence="4">
    <location>
        <begin position="4"/>
        <end position="192"/>
    </location>
</feature>
<evidence type="ECO:0000256" key="2">
    <source>
        <dbReference type="ARBA" id="ARBA00023002"/>
    </source>
</evidence>
<reference evidence="6 8" key="2">
    <citation type="submission" date="2018-08" db="EMBL/GenBank/DDBJ databases">
        <title>Genomic Encyclopedia of Archaeal and Bacterial Type Strains, Phase II (KMG-II): from individual species to whole genera.</title>
        <authorList>
            <person name="Goeker M."/>
        </authorList>
    </citation>
    <scope>NUCLEOTIDE SEQUENCE [LARGE SCALE GENOMIC DNA]</scope>
    <source>
        <strain evidence="6 8">DSM 2261</strain>
    </source>
</reference>
<evidence type="ECO:0000256" key="3">
    <source>
        <dbReference type="RuleBase" id="RU000363"/>
    </source>
</evidence>
<dbReference type="PRINTS" id="PR00081">
    <property type="entry name" value="GDHRDH"/>
</dbReference>
<dbReference type="PANTHER" id="PTHR44196:SF1">
    <property type="entry name" value="DEHYDROGENASE_REDUCTASE SDR FAMILY MEMBER 7B"/>
    <property type="match status" value="1"/>
</dbReference>
<evidence type="ECO:0000313" key="8">
    <source>
        <dbReference type="Proteomes" id="UP000256345"/>
    </source>
</evidence>
<evidence type="ECO:0000313" key="5">
    <source>
        <dbReference type="EMBL" id="AKJ05430.1"/>
    </source>
</evidence>
<keyword evidence="2" id="KW-0560">Oxidoreductase</keyword>
<evidence type="ECO:0000256" key="1">
    <source>
        <dbReference type="ARBA" id="ARBA00006484"/>
    </source>
</evidence>
<dbReference type="KEGG" id="age:AA314_07056"/>
<proteinExistence type="inferred from homology"/>
<reference evidence="5 7" key="1">
    <citation type="submission" date="2015-05" db="EMBL/GenBank/DDBJ databases">
        <title>Genome assembly of Archangium gephyra DSM 2261.</title>
        <authorList>
            <person name="Sharma G."/>
            <person name="Subramanian S."/>
        </authorList>
    </citation>
    <scope>NUCLEOTIDE SEQUENCE [LARGE SCALE GENOMIC DNA]</scope>
    <source>
        <strain evidence="5 7">DSM 2261</strain>
    </source>
</reference>
<dbReference type="InterPro" id="IPR036291">
    <property type="entry name" value="NAD(P)-bd_dom_sf"/>
</dbReference>
<evidence type="ECO:0000313" key="6">
    <source>
        <dbReference type="EMBL" id="REG36113.1"/>
    </source>
</evidence>
<dbReference type="AlphaFoldDB" id="A0AAC8TH32"/>
<evidence type="ECO:0000313" key="7">
    <source>
        <dbReference type="Proteomes" id="UP000035579"/>
    </source>
</evidence>